<dbReference type="PANTHER" id="PTHR11895">
    <property type="entry name" value="TRANSAMIDASE"/>
    <property type="match status" value="1"/>
</dbReference>
<gene>
    <name evidence="3" type="ORF">GCM10023351_24770</name>
</gene>
<dbReference type="InterPro" id="IPR023631">
    <property type="entry name" value="Amidase_dom"/>
</dbReference>
<evidence type="ECO:0000313" key="3">
    <source>
        <dbReference type="EMBL" id="GAA4778858.1"/>
    </source>
</evidence>
<dbReference type="EMBL" id="BAABKO010000004">
    <property type="protein sequence ID" value="GAA4778858.1"/>
    <property type="molecule type" value="Genomic_DNA"/>
</dbReference>
<dbReference type="Proteomes" id="UP001501645">
    <property type="component" value="Unassembled WGS sequence"/>
</dbReference>
<evidence type="ECO:0000313" key="4">
    <source>
        <dbReference type="Proteomes" id="UP001501645"/>
    </source>
</evidence>
<proteinExistence type="inferred from homology"/>
<dbReference type="PROSITE" id="PS00571">
    <property type="entry name" value="AMIDASES"/>
    <property type="match status" value="1"/>
</dbReference>
<dbReference type="InterPro" id="IPR036928">
    <property type="entry name" value="AS_sf"/>
</dbReference>
<dbReference type="Gene3D" id="3.90.1300.10">
    <property type="entry name" value="Amidase signature (AS) domain"/>
    <property type="match status" value="1"/>
</dbReference>
<protein>
    <submittedName>
        <fullName evidence="3">Amidase</fullName>
    </submittedName>
</protein>
<evidence type="ECO:0000256" key="1">
    <source>
        <dbReference type="ARBA" id="ARBA00009199"/>
    </source>
</evidence>
<comment type="caution">
    <text evidence="3">The sequence shown here is derived from an EMBL/GenBank/DDBJ whole genome shotgun (WGS) entry which is preliminary data.</text>
</comment>
<comment type="similarity">
    <text evidence="1">Belongs to the amidase family.</text>
</comment>
<feature type="domain" description="Amidase" evidence="2">
    <location>
        <begin position="24"/>
        <end position="449"/>
    </location>
</feature>
<reference evidence="4" key="1">
    <citation type="journal article" date="2019" name="Int. J. Syst. Evol. Microbiol.">
        <title>The Global Catalogue of Microorganisms (GCM) 10K type strain sequencing project: providing services to taxonomists for standard genome sequencing and annotation.</title>
        <authorList>
            <consortium name="The Broad Institute Genomics Platform"/>
            <consortium name="The Broad Institute Genome Sequencing Center for Infectious Disease"/>
            <person name="Wu L."/>
            <person name="Ma J."/>
        </authorList>
    </citation>
    <scope>NUCLEOTIDE SEQUENCE [LARGE SCALE GENOMIC DNA]</scope>
    <source>
        <strain evidence="4">JCM 18537</strain>
    </source>
</reference>
<accession>A0ABP9AEH4</accession>
<evidence type="ECO:0000259" key="2">
    <source>
        <dbReference type="Pfam" id="PF01425"/>
    </source>
</evidence>
<organism evidence="3 4">
    <name type="scientific">Microbacterium gilvum</name>
    <dbReference type="NCBI Taxonomy" id="1336204"/>
    <lineage>
        <taxon>Bacteria</taxon>
        <taxon>Bacillati</taxon>
        <taxon>Actinomycetota</taxon>
        <taxon>Actinomycetes</taxon>
        <taxon>Micrococcales</taxon>
        <taxon>Microbacteriaceae</taxon>
        <taxon>Microbacterium</taxon>
    </lineage>
</organism>
<name>A0ABP9AEH4_9MICO</name>
<dbReference type="Pfam" id="PF01425">
    <property type="entry name" value="Amidase"/>
    <property type="match status" value="1"/>
</dbReference>
<dbReference type="RefSeq" id="WP_345439626.1">
    <property type="nucleotide sequence ID" value="NZ_BAABKO010000004.1"/>
</dbReference>
<sequence length="472" mass="48132">MEIHELGAIGLADALRAGEAGPREAAEHFLDRIARLDGGLGAFVEVTADRALAQADALALAAAGGAPSGPLWGLPLADKDLTARAGVPTRYGSLAFRDAVPSASDPLAVALDDLGAVSLGKTNTPEFGLTGYTESRVAPPARNPWDAATGAGGSSGGAAVAVAAGLLPAAPASDGGGSIRIPAATVGVVGLKPSRGRLPVGSGMDGLAGLAVAGPIARSVADAAFLLDALVSAAPYPFATAAPGGGPFLDAARRPPRRLRIGATTVTPWDGWTDTALDVDARVAFDAAVRMLADHDVDDAGWHPQGYPELFTTLWRASAARVPVADDRLDADLEPLTAWLVREGRALRAERLLAALAAATAFERATIAAFASFDVVLTPALAQSPRPVGWFDADDPERNFAQQCTYAPHTSFVNVAGLPAIVLPLAPDATGRPVAVQLVGRPGGEAALLSLAAELESRRGPLPWPPAVRPGR</sequence>
<dbReference type="PANTHER" id="PTHR11895:SF7">
    <property type="entry name" value="GLUTAMYL-TRNA(GLN) AMIDOTRANSFERASE SUBUNIT A, MITOCHONDRIAL"/>
    <property type="match status" value="1"/>
</dbReference>
<dbReference type="InterPro" id="IPR000120">
    <property type="entry name" value="Amidase"/>
</dbReference>
<keyword evidence="4" id="KW-1185">Reference proteome</keyword>
<dbReference type="InterPro" id="IPR020556">
    <property type="entry name" value="Amidase_CS"/>
</dbReference>
<dbReference type="SUPFAM" id="SSF75304">
    <property type="entry name" value="Amidase signature (AS) enzymes"/>
    <property type="match status" value="1"/>
</dbReference>